<dbReference type="Pfam" id="PF00106">
    <property type="entry name" value="adh_short"/>
    <property type="match status" value="1"/>
</dbReference>
<protein>
    <submittedName>
        <fullName evidence="4">Oxidoreductase</fullName>
    </submittedName>
</protein>
<organism evidence="4 5">
    <name type="scientific">Jatrophihabitans cynanchi</name>
    <dbReference type="NCBI Taxonomy" id="2944128"/>
    <lineage>
        <taxon>Bacteria</taxon>
        <taxon>Bacillati</taxon>
        <taxon>Actinomycetota</taxon>
        <taxon>Actinomycetes</taxon>
        <taxon>Jatrophihabitantales</taxon>
        <taxon>Jatrophihabitantaceae</taxon>
        <taxon>Jatrophihabitans</taxon>
    </lineage>
</organism>
<dbReference type="InterPro" id="IPR057326">
    <property type="entry name" value="KR_dom"/>
</dbReference>
<evidence type="ECO:0000256" key="1">
    <source>
        <dbReference type="ARBA" id="ARBA00006484"/>
    </source>
</evidence>
<dbReference type="PRINTS" id="PR00081">
    <property type="entry name" value="GDHRDH"/>
</dbReference>
<dbReference type="PANTHER" id="PTHR24320:SF148">
    <property type="entry name" value="NAD(P)-BINDING ROSSMANN-FOLD SUPERFAMILY PROTEIN"/>
    <property type="match status" value="1"/>
</dbReference>
<dbReference type="Proteomes" id="UP001164693">
    <property type="component" value="Chromosome"/>
</dbReference>
<proteinExistence type="inferred from homology"/>
<evidence type="ECO:0000256" key="2">
    <source>
        <dbReference type="ARBA" id="ARBA00023002"/>
    </source>
</evidence>
<dbReference type="Gene3D" id="3.40.50.720">
    <property type="entry name" value="NAD(P)-binding Rossmann-like Domain"/>
    <property type="match status" value="1"/>
</dbReference>
<sequence length="313" mass="33373">MKWTAAQLPDLGGRTVVVTGGNSGIGWHTARELSAHHARVVLAVRDVRRGERAADRIRAAVPSARLEVRELDLASMESVRGFCDGWTEPLDVLINNAGVMAPPKRSRTRDGFELQFGTNHLGHYVLTGLLLHSLLKAPAPRVVTVASIAHRAGTDAVLGGNADGPYDPQATYSNSKLANLLFALELQREADARGLPLISVAAHPGVSATGLASDPEGMGATRLMRVAAPVFLKLFTQPAAAGARAALYAVTEATPGSYVGPQRLGETRGPLGLARLSEQAQDEKLAHRLWLLSEELTGFIYPWPNGNPVNRSP</sequence>
<evidence type="ECO:0000313" key="5">
    <source>
        <dbReference type="Proteomes" id="UP001164693"/>
    </source>
</evidence>
<evidence type="ECO:0000259" key="3">
    <source>
        <dbReference type="SMART" id="SM00822"/>
    </source>
</evidence>
<accession>A0ABY7K1S5</accession>
<dbReference type="RefSeq" id="WP_269445338.1">
    <property type="nucleotide sequence ID" value="NZ_CP097463.1"/>
</dbReference>
<feature type="domain" description="Ketoreductase" evidence="3">
    <location>
        <begin position="14"/>
        <end position="168"/>
    </location>
</feature>
<dbReference type="InterPro" id="IPR002347">
    <property type="entry name" value="SDR_fam"/>
</dbReference>
<dbReference type="NCBIfam" id="NF004846">
    <property type="entry name" value="PRK06197.1"/>
    <property type="match status" value="1"/>
</dbReference>
<reference evidence="4" key="1">
    <citation type="submission" date="2022-05" db="EMBL/GenBank/DDBJ databases">
        <title>Jatrophihabitans sp. SB3-54 whole genome sequence.</title>
        <authorList>
            <person name="Suh M.K."/>
            <person name="Eom M.K."/>
            <person name="Kim J.S."/>
            <person name="Kim H.S."/>
            <person name="Do H.E."/>
            <person name="Shin Y.K."/>
            <person name="Lee J.-S."/>
        </authorList>
    </citation>
    <scope>NUCLEOTIDE SEQUENCE</scope>
    <source>
        <strain evidence="4">SB3-54</strain>
    </source>
</reference>
<evidence type="ECO:0000313" key="4">
    <source>
        <dbReference type="EMBL" id="WAX58794.1"/>
    </source>
</evidence>
<comment type="similarity">
    <text evidence="1">Belongs to the short-chain dehydrogenases/reductases (SDR) family.</text>
</comment>
<dbReference type="SMART" id="SM00822">
    <property type="entry name" value="PKS_KR"/>
    <property type="match status" value="1"/>
</dbReference>
<keyword evidence="2" id="KW-0560">Oxidoreductase</keyword>
<dbReference type="SUPFAM" id="SSF51735">
    <property type="entry name" value="NAD(P)-binding Rossmann-fold domains"/>
    <property type="match status" value="1"/>
</dbReference>
<dbReference type="InterPro" id="IPR036291">
    <property type="entry name" value="NAD(P)-bd_dom_sf"/>
</dbReference>
<name>A0ABY7K1S5_9ACTN</name>
<dbReference type="EMBL" id="CP097463">
    <property type="protein sequence ID" value="WAX58794.1"/>
    <property type="molecule type" value="Genomic_DNA"/>
</dbReference>
<dbReference type="PANTHER" id="PTHR24320">
    <property type="entry name" value="RETINOL DEHYDROGENASE"/>
    <property type="match status" value="1"/>
</dbReference>
<keyword evidence="5" id="KW-1185">Reference proteome</keyword>
<gene>
    <name evidence="4" type="ORF">M6B22_08520</name>
</gene>